<dbReference type="Gene3D" id="1.20.810.10">
    <property type="entry name" value="Cytochrome Bc1 Complex, Chain C"/>
    <property type="match status" value="1"/>
</dbReference>
<evidence type="ECO:0000256" key="4">
    <source>
        <dbReference type="PROSITE-ProRule" id="PRU00433"/>
    </source>
</evidence>
<dbReference type="Pfam" id="PF00033">
    <property type="entry name" value="Cytochrome_B"/>
    <property type="match status" value="1"/>
</dbReference>
<feature type="transmembrane region" description="Helical" evidence="5">
    <location>
        <begin position="348"/>
        <end position="367"/>
    </location>
</feature>
<dbReference type="GO" id="GO:0022904">
    <property type="term" value="P:respiratory electron transport chain"/>
    <property type="evidence" value="ECO:0007669"/>
    <property type="project" value="InterPro"/>
</dbReference>
<dbReference type="Gene3D" id="1.10.760.10">
    <property type="entry name" value="Cytochrome c-like domain"/>
    <property type="match status" value="1"/>
</dbReference>
<evidence type="ECO:0000256" key="3">
    <source>
        <dbReference type="ARBA" id="ARBA00023004"/>
    </source>
</evidence>
<keyword evidence="3 4" id="KW-0408">Iron</keyword>
<keyword evidence="5" id="KW-1133">Transmembrane helix</keyword>
<dbReference type="InterPro" id="IPR016174">
    <property type="entry name" value="Di-haem_cyt_TM"/>
</dbReference>
<sequence>MSGLKQRGIGVYNWFEQRLGIGTPAIEAAVHDVPSSTSSWWYVFGSAATVILVLQVMTGILLALVYTPSASHAWSSLEFLDHNVTLGWYLRAMHGWGSDFMIAIVLIHMAQVFLFGAYKFPRELTWIIGVLLLLLTLGMAFTGQVLRFDQDAYWGLGIGASISSRVPLIGGPLVNMLLGGPIIAGPTLTRFFTLHVFVIPGALLAFVGLHLLMVVRLGINEWPMPGRLVNRKTYTREYHELTEKTGIPFVPDAAWKDVIFAAAIMLAIMACAFWFGPFGPTGQPDPTIIETAPKPDFAFLWIYAVLAYLPPSLETPVLFIAPVIGIGGMLLLPLLSGEGEKHWTRRPVAVLMVAVIAVTLGAFTRLGTYTPWSPIMNAWSSDTIPATYLKDRTPLEREGALVLQNKQCRNCHSVGGEGGLRGPALDSVASRMTEDQIIRQVLQGGGNMPAYGNALNPSETTALVSFLKTLRGNNLSPAVDASRQAVVSSEQQSTSYGGH</sequence>
<dbReference type="SUPFAM" id="SSF81342">
    <property type="entry name" value="Transmembrane di-heme cytochromes"/>
    <property type="match status" value="1"/>
</dbReference>
<dbReference type="RefSeq" id="WP_130418805.1">
    <property type="nucleotide sequence ID" value="NZ_SHKW01000001.1"/>
</dbReference>
<dbReference type="InterPro" id="IPR005797">
    <property type="entry name" value="Cyt_b/b6_N"/>
</dbReference>
<dbReference type="Pfam" id="PF13442">
    <property type="entry name" value="Cytochrome_CBB3"/>
    <property type="match status" value="1"/>
</dbReference>
<accession>A0A4Q7YUW4</accession>
<feature type="transmembrane region" description="Helical" evidence="5">
    <location>
        <begin position="40"/>
        <end position="66"/>
    </location>
</feature>
<feature type="transmembrane region" description="Helical" evidence="5">
    <location>
        <begin position="100"/>
        <end position="118"/>
    </location>
</feature>
<dbReference type="InterPro" id="IPR036909">
    <property type="entry name" value="Cyt_c-like_dom_sf"/>
</dbReference>
<name>A0A4Q7YUW4_9BACT</name>
<feature type="domain" description="Cytochrome b/b6 N-terminal region profile" evidence="6">
    <location>
        <begin position="11"/>
        <end position="223"/>
    </location>
</feature>
<evidence type="ECO:0000259" key="7">
    <source>
        <dbReference type="PROSITE" id="PS51007"/>
    </source>
</evidence>
<dbReference type="PROSITE" id="PS51007">
    <property type="entry name" value="CYTC"/>
    <property type="match status" value="1"/>
</dbReference>
<keyword evidence="5" id="KW-0472">Membrane</keyword>
<organism evidence="8 9">
    <name type="scientific">Edaphobacter modestus</name>
    <dbReference type="NCBI Taxonomy" id="388466"/>
    <lineage>
        <taxon>Bacteria</taxon>
        <taxon>Pseudomonadati</taxon>
        <taxon>Acidobacteriota</taxon>
        <taxon>Terriglobia</taxon>
        <taxon>Terriglobales</taxon>
        <taxon>Acidobacteriaceae</taxon>
        <taxon>Edaphobacter</taxon>
    </lineage>
</organism>
<dbReference type="Proteomes" id="UP000292958">
    <property type="component" value="Unassembled WGS sequence"/>
</dbReference>
<proteinExistence type="predicted"/>
<dbReference type="InterPro" id="IPR027387">
    <property type="entry name" value="Cytb/b6-like_sf"/>
</dbReference>
<keyword evidence="2 4" id="KW-0479">Metal-binding</keyword>
<dbReference type="PROSITE" id="PS51002">
    <property type="entry name" value="CYTB_NTER"/>
    <property type="match status" value="1"/>
</dbReference>
<feature type="transmembrane region" description="Helical" evidence="5">
    <location>
        <begin position="124"/>
        <end position="146"/>
    </location>
</feature>
<dbReference type="AlphaFoldDB" id="A0A4Q7YUW4"/>
<dbReference type="GO" id="GO:0020037">
    <property type="term" value="F:heme binding"/>
    <property type="evidence" value="ECO:0007669"/>
    <property type="project" value="InterPro"/>
</dbReference>
<evidence type="ECO:0000313" key="9">
    <source>
        <dbReference type="Proteomes" id="UP000292958"/>
    </source>
</evidence>
<reference evidence="8 9" key="1">
    <citation type="submission" date="2019-02" db="EMBL/GenBank/DDBJ databases">
        <title>Genomic Encyclopedia of Archaeal and Bacterial Type Strains, Phase II (KMG-II): from individual species to whole genera.</title>
        <authorList>
            <person name="Goeker M."/>
        </authorList>
    </citation>
    <scope>NUCLEOTIDE SEQUENCE [LARGE SCALE GENOMIC DNA]</scope>
    <source>
        <strain evidence="8 9">DSM 18101</strain>
    </source>
</reference>
<evidence type="ECO:0000259" key="6">
    <source>
        <dbReference type="PROSITE" id="PS51002"/>
    </source>
</evidence>
<feature type="transmembrane region" description="Helical" evidence="5">
    <location>
        <begin position="258"/>
        <end position="276"/>
    </location>
</feature>
<dbReference type="GO" id="GO:0009055">
    <property type="term" value="F:electron transfer activity"/>
    <property type="evidence" value="ECO:0007669"/>
    <property type="project" value="InterPro"/>
</dbReference>
<keyword evidence="9" id="KW-1185">Reference proteome</keyword>
<gene>
    <name evidence="8" type="ORF">BDD14_2265</name>
</gene>
<feature type="transmembrane region" description="Helical" evidence="5">
    <location>
        <begin position="317"/>
        <end position="336"/>
    </location>
</feature>
<dbReference type="SUPFAM" id="SSF46626">
    <property type="entry name" value="Cytochrome c"/>
    <property type="match status" value="1"/>
</dbReference>
<dbReference type="EMBL" id="SHKW01000001">
    <property type="protein sequence ID" value="RZU40785.1"/>
    <property type="molecule type" value="Genomic_DNA"/>
</dbReference>
<evidence type="ECO:0000256" key="1">
    <source>
        <dbReference type="ARBA" id="ARBA00022617"/>
    </source>
</evidence>
<keyword evidence="5" id="KW-0812">Transmembrane</keyword>
<dbReference type="PANTHER" id="PTHR19271:SF16">
    <property type="entry name" value="CYTOCHROME B"/>
    <property type="match status" value="1"/>
</dbReference>
<dbReference type="GO" id="GO:0016020">
    <property type="term" value="C:membrane"/>
    <property type="evidence" value="ECO:0007669"/>
    <property type="project" value="InterPro"/>
</dbReference>
<protein>
    <submittedName>
        <fullName evidence="8">Ubiquinol-cytochrome c reductase cytochrome b subunit</fullName>
    </submittedName>
</protein>
<dbReference type="InterPro" id="IPR009056">
    <property type="entry name" value="Cyt_c-like_dom"/>
</dbReference>
<dbReference type="GO" id="GO:0046872">
    <property type="term" value="F:metal ion binding"/>
    <property type="evidence" value="ECO:0007669"/>
    <property type="project" value="UniProtKB-KW"/>
</dbReference>
<comment type="caution">
    <text evidence="8">The sequence shown here is derived from an EMBL/GenBank/DDBJ whole genome shotgun (WGS) entry which is preliminary data.</text>
</comment>
<dbReference type="PANTHER" id="PTHR19271">
    <property type="entry name" value="CYTOCHROME B"/>
    <property type="match status" value="1"/>
</dbReference>
<dbReference type="OrthoDB" id="9804503at2"/>
<feature type="domain" description="Cytochrome c" evidence="7">
    <location>
        <begin position="394"/>
        <end position="471"/>
    </location>
</feature>
<keyword evidence="1 4" id="KW-0349">Heme</keyword>
<dbReference type="GO" id="GO:0016491">
    <property type="term" value="F:oxidoreductase activity"/>
    <property type="evidence" value="ECO:0007669"/>
    <property type="project" value="InterPro"/>
</dbReference>
<evidence type="ECO:0000256" key="5">
    <source>
        <dbReference type="SAM" id="Phobius"/>
    </source>
</evidence>
<feature type="transmembrane region" description="Helical" evidence="5">
    <location>
        <begin position="166"/>
        <end position="184"/>
    </location>
</feature>
<evidence type="ECO:0000313" key="8">
    <source>
        <dbReference type="EMBL" id="RZU40785.1"/>
    </source>
</evidence>
<feature type="transmembrane region" description="Helical" evidence="5">
    <location>
        <begin position="196"/>
        <end position="219"/>
    </location>
</feature>
<evidence type="ECO:0000256" key="2">
    <source>
        <dbReference type="ARBA" id="ARBA00022723"/>
    </source>
</evidence>